<evidence type="ECO:0000313" key="1">
    <source>
        <dbReference type="EMBL" id="NMM47344.1"/>
    </source>
</evidence>
<comment type="caution">
    <text evidence="1">The sequence shown here is derived from an EMBL/GenBank/DDBJ whole genome shotgun (WGS) entry which is preliminary data.</text>
</comment>
<accession>A0A848IYN0</accession>
<dbReference type="EMBL" id="JABBNU010000002">
    <property type="protein sequence ID" value="NMM47344.1"/>
    <property type="molecule type" value="Genomic_DNA"/>
</dbReference>
<organism evidence="1 2">
    <name type="scientific">Marinigracilibium pacificum</name>
    <dbReference type="NCBI Taxonomy" id="2729599"/>
    <lineage>
        <taxon>Bacteria</taxon>
        <taxon>Pseudomonadati</taxon>
        <taxon>Bacteroidota</taxon>
        <taxon>Cytophagia</taxon>
        <taxon>Cytophagales</taxon>
        <taxon>Flammeovirgaceae</taxon>
        <taxon>Marinigracilibium</taxon>
    </lineage>
</organism>
<proteinExistence type="predicted"/>
<name>A0A848IYN0_9BACT</name>
<reference evidence="1 2" key="1">
    <citation type="submission" date="2020-04" db="EMBL/GenBank/DDBJ databases">
        <title>Flammeovirgaceae bacterium KN852 isolated from deep sea.</title>
        <authorList>
            <person name="Zhang D.-C."/>
        </authorList>
    </citation>
    <scope>NUCLEOTIDE SEQUENCE [LARGE SCALE GENOMIC DNA]</scope>
    <source>
        <strain evidence="1 2">KN852</strain>
    </source>
</reference>
<dbReference type="SUPFAM" id="SSF56925">
    <property type="entry name" value="OMPA-like"/>
    <property type="match status" value="1"/>
</dbReference>
<dbReference type="AlphaFoldDB" id="A0A848IYN0"/>
<gene>
    <name evidence="1" type="ORF">HH304_02965</name>
</gene>
<evidence type="ECO:0000313" key="2">
    <source>
        <dbReference type="Proteomes" id="UP000559010"/>
    </source>
</evidence>
<dbReference type="InterPro" id="IPR011250">
    <property type="entry name" value="OMP/PagP_B-barrel"/>
</dbReference>
<sequence>MRAYNIFIITVFFSINISAQESNLEKYTPSILFSKGQWELNTFFNIYTQNSIRDKNGDKIELSSRQTYLNGLLQYTLGVSNNARINVGMDFMFNRSFYDSRSGNPLKVIYSGDGDYQRTVLSAIGPRIRFVPIKEINNLSIQSTFLFPVAKNQEAPLFTAHDRYTWFTQIFFDQRLNNKWRLFLEGDVLYRIKRYSDQTNFVRFPVSAFINYFPSSKASLYTNIQYSPRFENISNEFDEQFGFTSWFTQVGIGGKYQLTSKLGAELSYGNFINSRGDGAGYTINFGLRYIH</sequence>
<protein>
    <submittedName>
        <fullName evidence="1">Uncharacterized protein</fullName>
    </submittedName>
</protein>
<dbReference type="RefSeq" id="WP_169677972.1">
    <property type="nucleotide sequence ID" value="NZ_JABBNU010000002.1"/>
</dbReference>
<dbReference type="Proteomes" id="UP000559010">
    <property type="component" value="Unassembled WGS sequence"/>
</dbReference>
<keyword evidence="2" id="KW-1185">Reference proteome</keyword>